<feature type="transmembrane region" description="Helical" evidence="5">
    <location>
        <begin position="47"/>
        <end position="66"/>
    </location>
</feature>
<evidence type="ECO:0000256" key="1">
    <source>
        <dbReference type="ARBA" id="ARBA00004141"/>
    </source>
</evidence>
<name>G8BPF6_TETPH</name>
<feature type="domain" description="BAP29/BAP31 transmembrane" evidence="7">
    <location>
        <begin position="1"/>
        <end position="140"/>
    </location>
</feature>
<evidence type="ECO:0000313" key="9">
    <source>
        <dbReference type="Proteomes" id="UP000005666"/>
    </source>
</evidence>
<sequence>MSLYNNLVFIILLSEIVAFTILSLPLPSKVRRPLTLTIIKPFQNQKVQTIIKCVIVFILILFVDSINKVYKVELELKAHSITGSVVQTSTSTDRVEIHSRKFLAQRNMYLTGITLFLSFAVVRAFNLVTELLKLKEKYQKSEDKASLEHLKGDEKEFLTKKGDEKDVEEIKLLIEKKNNEIKRLKEKALALQAEIK</sequence>
<dbReference type="Pfam" id="PF05529">
    <property type="entry name" value="Bap31"/>
    <property type="match status" value="1"/>
</dbReference>
<dbReference type="STRING" id="1071381.G8BPF6"/>
<dbReference type="EMBL" id="HE612857">
    <property type="protein sequence ID" value="CCE61887.1"/>
    <property type="molecule type" value="Genomic_DNA"/>
</dbReference>
<feature type="transmembrane region" description="Helical" evidence="5">
    <location>
        <begin position="6"/>
        <end position="26"/>
    </location>
</feature>
<comment type="function">
    <text evidence="5">May play a role in anterograde transport of membrane proteins from the endoplasmic reticulum to the Golgi.</text>
</comment>
<keyword evidence="6" id="KW-0175">Coiled coil</keyword>
<organism evidence="8 9">
    <name type="scientific">Tetrapisispora phaffii (strain ATCC 24235 / CBS 4417 / NBRC 1672 / NRRL Y-8282 / UCD 70-5)</name>
    <name type="common">Yeast</name>
    <name type="synonym">Fabospora phaffii</name>
    <dbReference type="NCBI Taxonomy" id="1071381"/>
    <lineage>
        <taxon>Eukaryota</taxon>
        <taxon>Fungi</taxon>
        <taxon>Dikarya</taxon>
        <taxon>Ascomycota</taxon>
        <taxon>Saccharomycotina</taxon>
        <taxon>Saccharomycetes</taxon>
        <taxon>Saccharomycetales</taxon>
        <taxon>Saccharomycetaceae</taxon>
        <taxon>Tetrapisispora</taxon>
    </lineage>
</organism>
<comment type="subcellular location">
    <subcellularLocation>
        <location evidence="5">Endoplasmic reticulum membrane</location>
        <topology evidence="5">Multi-pass membrane protein</topology>
    </subcellularLocation>
    <subcellularLocation>
        <location evidence="1">Membrane</location>
        <topology evidence="1">Multi-pass membrane protein</topology>
    </subcellularLocation>
</comment>
<dbReference type="Proteomes" id="UP000005666">
    <property type="component" value="Chromosome 2"/>
</dbReference>
<evidence type="ECO:0000256" key="3">
    <source>
        <dbReference type="ARBA" id="ARBA00022989"/>
    </source>
</evidence>
<keyword evidence="5" id="KW-0653">Protein transport</keyword>
<gene>
    <name evidence="8" type="primary">TPHA0B02150</name>
    <name evidence="8" type="ordered locus">TPHA_0B02150</name>
</gene>
<dbReference type="GO" id="GO:0006888">
    <property type="term" value="P:endoplasmic reticulum to Golgi vesicle-mediated transport"/>
    <property type="evidence" value="ECO:0007669"/>
    <property type="project" value="UniProtKB-UniRule"/>
</dbReference>
<evidence type="ECO:0000256" key="2">
    <source>
        <dbReference type="ARBA" id="ARBA00022692"/>
    </source>
</evidence>
<evidence type="ECO:0000256" key="4">
    <source>
        <dbReference type="ARBA" id="ARBA00023136"/>
    </source>
</evidence>
<dbReference type="GO" id="GO:0070973">
    <property type="term" value="P:protein localization to endoplasmic reticulum exit site"/>
    <property type="evidence" value="ECO:0007669"/>
    <property type="project" value="UniProtKB-UniRule"/>
</dbReference>
<dbReference type="KEGG" id="tpf:TPHA_0B02150"/>
<dbReference type="AlphaFoldDB" id="G8BPF6"/>
<evidence type="ECO:0000256" key="6">
    <source>
        <dbReference type="SAM" id="Coils"/>
    </source>
</evidence>
<keyword evidence="4 5" id="KW-0472">Membrane</keyword>
<keyword evidence="9" id="KW-1185">Reference proteome</keyword>
<dbReference type="GeneID" id="11534983"/>
<accession>G8BPF6</accession>
<keyword evidence="3 5" id="KW-1133">Transmembrane helix</keyword>
<dbReference type="OMA" id="EMGLFML"/>
<evidence type="ECO:0000256" key="5">
    <source>
        <dbReference type="RuleBase" id="RU367026"/>
    </source>
</evidence>
<evidence type="ECO:0000313" key="8">
    <source>
        <dbReference type="EMBL" id="CCE61887.1"/>
    </source>
</evidence>
<keyword evidence="5" id="KW-0256">Endoplasmic reticulum</keyword>
<dbReference type="InterPro" id="IPR040463">
    <property type="entry name" value="BAP29/BAP31_N"/>
</dbReference>
<proteinExistence type="inferred from homology"/>
<evidence type="ECO:0000259" key="7">
    <source>
        <dbReference type="Pfam" id="PF05529"/>
    </source>
</evidence>
<dbReference type="OrthoDB" id="435607at2759"/>
<keyword evidence="5" id="KW-0813">Transport</keyword>
<dbReference type="GO" id="GO:0005789">
    <property type="term" value="C:endoplasmic reticulum membrane"/>
    <property type="evidence" value="ECO:0007669"/>
    <property type="project" value="UniProtKB-SubCell"/>
</dbReference>
<reference evidence="8 9" key="1">
    <citation type="journal article" date="2011" name="Proc. Natl. Acad. Sci. U.S.A.">
        <title>Evolutionary erosion of yeast sex chromosomes by mating-type switching accidents.</title>
        <authorList>
            <person name="Gordon J.L."/>
            <person name="Armisen D."/>
            <person name="Proux-Wera E."/>
            <person name="Oheigeartaigh S.S."/>
            <person name="Byrne K.P."/>
            <person name="Wolfe K.H."/>
        </authorList>
    </citation>
    <scope>NUCLEOTIDE SEQUENCE [LARGE SCALE GENOMIC DNA]</scope>
    <source>
        <strain evidence="9">ATCC 24235 / CBS 4417 / NBRC 1672 / NRRL Y-8282 / UCD 70-5</strain>
    </source>
</reference>
<keyword evidence="5" id="KW-0931">ER-Golgi transport</keyword>
<dbReference type="HOGENOM" id="CLU_087648_0_1_1"/>
<keyword evidence="2 5" id="KW-0812">Transmembrane</keyword>
<dbReference type="GO" id="GO:0006886">
    <property type="term" value="P:intracellular protein transport"/>
    <property type="evidence" value="ECO:0007669"/>
    <property type="project" value="UniProtKB-UniRule"/>
</dbReference>
<protein>
    <recommendedName>
        <fullName evidence="5">Endoplasmic reticulum transmembrane protein</fullName>
    </recommendedName>
</protein>
<dbReference type="PANTHER" id="PTHR12701:SF20">
    <property type="entry name" value="ENDOPLASMIC RETICULUM TRANSMEMBRANE PROTEIN"/>
    <property type="match status" value="1"/>
</dbReference>
<dbReference type="InterPro" id="IPR008417">
    <property type="entry name" value="BAP29/BAP31"/>
</dbReference>
<dbReference type="RefSeq" id="XP_003684321.1">
    <property type="nucleotide sequence ID" value="XM_003684273.1"/>
</dbReference>
<dbReference type="eggNOG" id="KOG1962">
    <property type="taxonomic scope" value="Eukaryota"/>
</dbReference>
<feature type="transmembrane region" description="Helical" evidence="5">
    <location>
        <begin position="108"/>
        <end position="128"/>
    </location>
</feature>
<feature type="coiled-coil region" evidence="6">
    <location>
        <begin position="160"/>
        <end position="194"/>
    </location>
</feature>
<comment type="similarity">
    <text evidence="5">Belongs to the BCAP29/BCAP31 family.</text>
</comment>
<dbReference type="PANTHER" id="PTHR12701">
    <property type="entry name" value="BCR-ASSOCIATED PROTEIN, BAP"/>
    <property type="match status" value="1"/>
</dbReference>